<comment type="cofactor">
    <cofactor evidence="1">
        <name>Zn(2+)</name>
        <dbReference type="ChEBI" id="CHEBI:29105"/>
    </cofactor>
</comment>
<keyword evidence="2" id="KW-0808">Transferase</keyword>
<evidence type="ECO:0000313" key="5">
    <source>
        <dbReference type="EMBL" id="WMW79890.1"/>
    </source>
</evidence>
<evidence type="ECO:0000256" key="4">
    <source>
        <dbReference type="ARBA" id="ARBA00022833"/>
    </source>
</evidence>
<dbReference type="PANTHER" id="PTHR37418:SF2">
    <property type="entry name" value="3-KETO-5-AMINOHEXANOATE CLEAVAGE ENZYME"/>
    <property type="match status" value="1"/>
</dbReference>
<evidence type="ECO:0000256" key="2">
    <source>
        <dbReference type="ARBA" id="ARBA00022679"/>
    </source>
</evidence>
<gene>
    <name evidence="5" type="ORF">RF679_14720</name>
</gene>
<dbReference type="InterPro" id="IPR013785">
    <property type="entry name" value="Aldolase_TIM"/>
</dbReference>
<dbReference type="InterPro" id="IPR008567">
    <property type="entry name" value="BKACE"/>
</dbReference>
<keyword evidence="3" id="KW-0479">Metal-binding</keyword>
<keyword evidence="6" id="KW-1185">Reference proteome</keyword>
<accession>A0ABY9RGX1</accession>
<dbReference type="Pfam" id="PF05853">
    <property type="entry name" value="BKACE"/>
    <property type="match status" value="1"/>
</dbReference>
<evidence type="ECO:0000313" key="6">
    <source>
        <dbReference type="Proteomes" id="UP001181355"/>
    </source>
</evidence>
<proteinExistence type="predicted"/>
<sequence length="279" mass="30687">MQKDLIINVAPTGMVPNKEMSPHVPLTPKEIAADVIACVDEGASIAHLHGRDEQGQPTSEPRIVADIIERIRHEKPEVIITLTTSGRRAQEFEQRAQSLLLDGDVKPDMASLTLGSMNFATEASLNAPSMIMRLAELMLEKDIKPELEVFDLGMVHFAHVLIEKGLLKPPYYFNLLLGNVATAQAKLLHLGMMVNELPEGAVWAVAGLGRFQHQANALGIVAADGVRVGLEDNLWFDDQRQRLATNPDLVRRVAQQATAMGRQAASAQSVRERLQLRQC</sequence>
<dbReference type="PANTHER" id="PTHR37418">
    <property type="entry name" value="3-KETO-5-AMINOHEXANOATE CLEAVAGE ENZYME-RELATED"/>
    <property type="match status" value="1"/>
</dbReference>
<name>A0ABY9RGX1_9BURK</name>
<reference evidence="5" key="1">
    <citation type="submission" date="2023-09" db="EMBL/GenBank/DDBJ databases">
        <title>Undibacterium sp. 20NA77.5 isolated from freshwater.</title>
        <authorList>
            <person name="Le V."/>
            <person name="Ko S.-R."/>
            <person name="Ahn C.-Y."/>
            <person name="Oh H.-M."/>
        </authorList>
    </citation>
    <scope>NUCLEOTIDE SEQUENCE</scope>
    <source>
        <strain evidence="5">20NA77.5</strain>
    </source>
</reference>
<keyword evidence="4" id="KW-0862">Zinc</keyword>
<dbReference type="Gene3D" id="3.20.20.70">
    <property type="entry name" value="Aldolase class I"/>
    <property type="match status" value="1"/>
</dbReference>
<evidence type="ECO:0000256" key="1">
    <source>
        <dbReference type="ARBA" id="ARBA00001947"/>
    </source>
</evidence>
<evidence type="ECO:0000256" key="3">
    <source>
        <dbReference type="ARBA" id="ARBA00022723"/>
    </source>
</evidence>
<dbReference type="Proteomes" id="UP001181355">
    <property type="component" value="Chromosome"/>
</dbReference>
<dbReference type="RefSeq" id="WP_309481383.1">
    <property type="nucleotide sequence ID" value="NZ_CP133720.1"/>
</dbReference>
<dbReference type="EMBL" id="CP133720">
    <property type="protein sequence ID" value="WMW79890.1"/>
    <property type="molecule type" value="Genomic_DNA"/>
</dbReference>
<protein>
    <submittedName>
        <fullName evidence="5">3-keto-5-aminohexanoate cleavage protein</fullName>
    </submittedName>
</protein>
<organism evidence="5 6">
    <name type="scientific">Undibacterium cyanobacteriorum</name>
    <dbReference type="NCBI Taxonomy" id="3073561"/>
    <lineage>
        <taxon>Bacteria</taxon>
        <taxon>Pseudomonadati</taxon>
        <taxon>Pseudomonadota</taxon>
        <taxon>Betaproteobacteria</taxon>
        <taxon>Burkholderiales</taxon>
        <taxon>Oxalobacteraceae</taxon>
        <taxon>Undibacterium</taxon>
    </lineage>
</organism>